<accession>A0A8J2HKM5</accession>
<dbReference type="GO" id="GO:0005739">
    <property type="term" value="C:mitochondrion"/>
    <property type="evidence" value="ECO:0007669"/>
    <property type="project" value="TreeGrafter"/>
</dbReference>
<dbReference type="Proteomes" id="UP000786811">
    <property type="component" value="Unassembled WGS sequence"/>
</dbReference>
<comment type="caution">
    <text evidence="1">The sequence shown here is derived from an EMBL/GenBank/DDBJ whole genome shotgun (WGS) entry which is preliminary data.</text>
</comment>
<sequence length="188" mass="22039">MSKIMGVIMSRLSKPAKAFNIENRAAKILEREKPIPAPPHPSTAQQLKISREVDPNFLENHYKKDEELYDRLKQVFVSSHIEHKIIDQESEAKKPKNKKWSQDFEYGFWEPEKIPEGRCQLKTALQFMADYQADSKKNSIESIAMKYKLDPADVKNIIKYYRVFQVVQPKDSKMFVPREDAKPLIEEK</sequence>
<dbReference type="AlphaFoldDB" id="A0A8J2HKM5"/>
<dbReference type="InterPro" id="IPR009622">
    <property type="entry name" value="NDUFAF4"/>
</dbReference>
<dbReference type="PANTHER" id="PTHR13338">
    <property type="entry name" value="UPF0240 PROTEIN"/>
    <property type="match status" value="1"/>
</dbReference>
<evidence type="ECO:0000313" key="2">
    <source>
        <dbReference type="Proteomes" id="UP000786811"/>
    </source>
</evidence>
<reference evidence="1" key="1">
    <citation type="submission" date="2021-04" db="EMBL/GenBank/DDBJ databases">
        <authorList>
            <person name="Chebbi M.A.C M."/>
        </authorList>
    </citation>
    <scope>NUCLEOTIDE SEQUENCE</scope>
</reference>
<dbReference type="OrthoDB" id="2434756at2759"/>
<dbReference type="Pfam" id="PF06784">
    <property type="entry name" value="UPF0240"/>
    <property type="match status" value="1"/>
</dbReference>
<organism evidence="1 2">
    <name type="scientific">Cotesia congregata</name>
    <name type="common">Parasitoid wasp</name>
    <name type="synonym">Apanteles congregatus</name>
    <dbReference type="NCBI Taxonomy" id="51543"/>
    <lineage>
        <taxon>Eukaryota</taxon>
        <taxon>Metazoa</taxon>
        <taxon>Ecdysozoa</taxon>
        <taxon>Arthropoda</taxon>
        <taxon>Hexapoda</taxon>
        <taxon>Insecta</taxon>
        <taxon>Pterygota</taxon>
        <taxon>Neoptera</taxon>
        <taxon>Endopterygota</taxon>
        <taxon>Hymenoptera</taxon>
        <taxon>Apocrita</taxon>
        <taxon>Ichneumonoidea</taxon>
        <taxon>Braconidae</taxon>
        <taxon>Microgastrinae</taxon>
        <taxon>Cotesia</taxon>
    </lineage>
</organism>
<dbReference type="PANTHER" id="PTHR13338:SF4">
    <property type="entry name" value="NADH DEHYDROGENASE [UBIQUINONE] 1 ALPHA SUBCOMPLEX ASSEMBLY FACTOR 4"/>
    <property type="match status" value="1"/>
</dbReference>
<dbReference type="GO" id="GO:0032981">
    <property type="term" value="P:mitochondrial respiratory chain complex I assembly"/>
    <property type="evidence" value="ECO:0007669"/>
    <property type="project" value="InterPro"/>
</dbReference>
<proteinExistence type="predicted"/>
<dbReference type="EMBL" id="CAJNRD030001124">
    <property type="protein sequence ID" value="CAG5106215.1"/>
    <property type="molecule type" value="Genomic_DNA"/>
</dbReference>
<protein>
    <submittedName>
        <fullName evidence="1">Similar to CG11722: Protein NDUFAF4 homolog (Drosophila melanogaster)</fullName>
    </submittedName>
</protein>
<keyword evidence="2" id="KW-1185">Reference proteome</keyword>
<name>A0A8J2HKM5_COTCN</name>
<evidence type="ECO:0000313" key="1">
    <source>
        <dbReference type="EMBL" id="CAG5106215.1"/>
    </source>
</evidence>
<gene>
    <name evidence="1" type="ORF">HICCMSTLAB_LOCUS12149</name>
</gene>